<sequence length="114" mass="12744">MTTRHDTSSRKKQRSEYAQTPKDETMMDTDADTTPRPPLNIQSIPHNNVTRGGPSGPSWSCRGCGRCNIHHTVPVHGCWACMQITLNGPTFDADRWGDFTICQQMKEARLAKAT</sequence>
<accession>A0ABD3NVI2</accession>
<feature type="region of interest" description="Disordered" evidence="1">
    <location>
        <begin position="1"/>
        <end position="55"/>
    </location>
</feature>
<name>A0ABD3NVI2_9STRA</name>
<keyword evidence="3" id="KW-1185">Reference proteome</keyword>
<dbReference type="Proteomes" id="UP001530400">
    <property type="component" value="Unassembled WGS sequence"/>
</dbReference>
<organism evidence="2 3">
    <name type="scientific">Cyclotella atomus</name>
    <dbReference type="NCBI Taxonomy" id="382360"/>
    <lineage>
        <taxon>Eukaryota</taxon>
        <taxon>Sar</taxon>
        <taxon>Stramenopiles</taxon>
        <taxon>Ochrophyta</taxon>
        <taxon>Bacillariophyta</taxon>
        <taxon>Coscinodiscophyceae</taxon>
        <taxon>Thalassiosirophycidae</taxon>
        <taxon>Stephanodiscales</taxon>
        <taxon>Stephanodiscaceae</taxon>
        <taxon>Cyclotella</taxon>
    </lineage>
</organism>
<evidence type="ECO:0000313" key="2">
    <source>
        <dbReference type="EMBL" id="KAL3779642.1"/>
    </source>
</evidence>
<proteinExistence type="predicted"/>
<feature type="compositionally biased region" description="Polar residues" evidence="1">
    <location>
        <begin position="40"/>
        <end position="50"/>
    </location>
</feature>
<dbReference type="AlphaFoldDB" id="A0ABD3NVI2"/>
<protein>
    <submittedName>
        <fullName evidence="2">Uncharacterized protein</fullName>
    </submittedName>
</protein>
<dbReference type="EMBL" id="JALLPJ020000925">
    <property type="protein sequence ID" value="KAL3779642.1"/>
    <property type="molecule type" value="Genomic_DNA"/>
</dbReference>
<comment type="caution">
    <text evidence="2">The sequence shown here is derived from an EMBL/GenBank/DDBJ whole genome shotgun (WGS) entry which is preliminary data.</text>
</comment>
<reference evidence="2 3" key="1">
    <citation type="submission" date="2024-10" db="EMBL/GenBank/DDBJ databases">
        <title>Updated reference genomes for cyclostephanoid diatoms.</title>
        <authorList>
            <person name="Roberts W.R."/>
            <person name="Alverson A.J."/>
        </authorList>
    </citation>
    <scope>NUCLEOTIDE SEQUENCE [LARGE SCALE GENOMIC DNA]</scope>
    <source>
        <strain evidence="2 3">AJA010-31</strain>
    </source>
</reference>
<evidence type="ECO:0000256" key="1">
    <source>
        <dbReference type="SAM" id="MobiDB-lite"/>
    </source>
</evidence>
<gene>
    <name evidence="2" type="ORF">ACHAWO_011206</name>
</gene>
<evidence type="ECO:0000313" key="3">
    <source>
        <dbReference type="Proteomes" id="UP001530400"/>
    </source>
</evidence>